<proteinExistence type="predicted"/>
<dbReference type="Gene3D" id="3.40.50.720">
    <property type="entry name" value="NAD(P)-binding Rossmann-like Domain"/>
    <property type="match status" value="1"/>
</dbReference>
<keyword evidence="3" id="KW-1185">Reference proteome</keyword>
<name>A0A1I0L7Y4_9BACT</name>
<dbReference type="SUPFAM" id="SSF51735">
    <property type="entry name" value="NAD(P)-binding Rossmann-fold domains"/>
    <property type="match status" value="1"/>
</dbReference>
<organism evidence="2 3">
    <name type="scientific">Stigmatella erecta</name>
    <dbReference type="NCBI Taxonomy" id="83460"/>
    <lineage>
        <taxon>Bacteria</taxon>
        <taxon>Pseudomonadati</taxon>
        <taxon>Myxococcota</taxon>
        <taxon>Myxococcia</taxon>
        <taxon>Myxococcales</taxon>
        <taxon>Cystobacterineae</taxon>
        <taxon>Archangiaceae</taxon>
        <taxon>Stigmatella</taxon>
    </lineage>
</organism>
<dbReference type="PANTHER" id="PTHR47129">
    <property type="entry name" value="QUINONE OXIDOREDUCTASE 2"/>
    <property type="match status" value="1"/>
</dbReference>
<dbReference type="Proteomes" id="UP000199181">
    <property type="component" value="Unassembled WGS sequence"/>
</dbReference>
<dbReference type="RefSeq" id="WP_093525471.1">
    <property type="nucleotide sequence ID" value="NZ_FOIJ01000021.1"/>
</dbReference>
<dbReference type="PANTHER" id="PTHR47129:SF1">
    <property type="entry name" value="NMRA-LIKE DOMAIN-CONTAINING PROTEIN"/>
    <property type="match status" value="1"/>
</dbReference>
<dbReference type="EMBL" id="FOIJ01000021">
    <property type="protein sequence ID" value="SEU36026.1"/>
    <property type="molecule type" value="Genomic_DNA"/>
</dbReference>
<protein>
    <submittedName>
        <fullName evidence="2">NAD(P)H dehydrogenase (Quinone)</fullName>
    </submittedName>
</protein>
<dbReference type="Gene3D" id="3.90.25.10">
    <property type="entry name" value="UDP-galactose 4-epimerase, domain 1"/>
    <property type="match status" value="1"/>
</dbReference>
<sequence>MILVTGATGHLGLAVIRQLLTRLPADRIAALVRDRNKASALEPQGVALRVGDYDSPAALREAMRGVETVLLVSGTNEERALQQHQNVVDAAKAAGVRTVAYTGRSLKDRARLVNPLMQRHFETEDYIRASGLDAILFRNALYMDTIPVFAGEKAFDTGIRLPAGEGRVAFALRSEQGEAIANVLAEKGSGHRTYRLTGPQAWSFGDVAATLSELSGKPVRYTPIEPQAFTEQMKARGMPEPQVQKFLAFQTDIQNGQEEETTAELETLLGRKPASLREGLKALFRL</sequence>
<feature type="domain" description="NmrA-like" evidence="1">
    <location>
        <begin position="2"/>
        <end position="251"/>
    </location>
</feature>
<dbReference type="Pfam" id="PF05368">
    <property type="entry name" value="NmrA"/>
    <property type="match status" value="1"/>
</dbReference>
<dbReference type="InterPro" id="IPR052718">
    <property type="entry name" value="NmrA-type_oxidoreductase"/>
</dbReference>
<dbReference type="AlphaFoldDB" id="A0A1I0L7Y4"/>
<dbReference type="InterPro" id="IPR036291">
    <property type="entry name" value="NAD(P)-bd_dom_sf"/>
</dbReference>
<evidence type="ECO:0000313" key="2">
    <source>
        <dbReference type="EMBL" id="SEU36026.1"/>
    </source>
</evidence>
<dbReference type="InterPro" id="IPR008030">
    <property type="entry name" value="NmrA-like"/>
</dbReference>
<reference evidence="3" key="1">
    <citation type="submission" date="2016-10" db="EMBL/GenBank/DDBJ databases">
        <authorList>
            <person name="Varghese N."/>
            <person name="Submissions S."/>
        </authorList>
    </citation>
    <scope>NUCLEOTIDE SEQUENCE [LARGE SCALE GENOMIC DNA]</scope>
    <source>
        <strain evidence="3">DSM 16858</strain>
    </source>
</reference>
<evidence type="ECO:0000259" key="1">
    <source>
        <dbReference type="Pfam" id="PF05368"/>
    </source>
</evidence>
<gene>
    <name evidence="2" type="ORF">SAMN05443639_12194</name>
</gene>
<dbReference type="CDD" id="cd05269">
    <property type="entry name" value="TMR_SDR_a"/>
    <property type="match status" value="1"/>
</dbReference>
<accession>A0A1I0L7Y4</accession>
<evidence type="ECO:0000313" key="3">
    <source>
        <dbReference type="Proteomes" id="UP000199181"/>
    </source>
</evidence>